<sequence>MAHSRAVRLKINPATRWRVAADQREVLADRPTWDMSPANAGLCGSSSRSRSAILDAHQLFLTCIKYYGGCLLIEVSFPSKVTHMADKKTWRPIIFSCPDTGDRVQRLLPDVPEPRADDLHTITCAAYEGVHFIDPRTGAMIDAERS</sequence>
<proteinExistence type="predicted"/>
<evidence type="ECO:0000313" key="2">
    <source>
        <dbReference type="Proteomes" id="UP000199184"/>
    </source>
</evidence>
<protein>
    <submittedName>
        <fullName evidence="1">Uncharacterized protein</fullName>
    </submittedName>
</protein>
<keyword evidence="2" id="KW-1185">Reference proteome</keyword>
<dbReference type="Proteomes" id="UP000199184">
    <property type="component" value="Unassembled WGS sequence"/>
</dbReference>
<gene>
    <name evidence="1" type="ORF">GA0061098_103143</name>
</gene>
<dbReference type="AlphaFoldDB" id="A0A1C3XRR3"/>
<dbReference type="EMBL" id="FMAI01000031">
    <property type="protein sequence ID" value="SCB54865.1"/>
    <property type="molecule type" value="Genomic_DNA"/>
</dbReference>
<organism evidence="1 2">
    <name type="scientific">Bradyrhizobium shewense</name>
    <dbReference type="NCBI Taxonomy" id="1761772"/>
    <lineage>
        <taxon>Bacteria</taxon>
        <taxon>Pseudomonadati</taxon>
        <taxon>Pseudomonadota</taxon>
        <taxon>Alphaproteobacteria</taxon>
        <taxon>Hyphomicrobiales</taxon>
        <taxon>Nitrobacteraceae</taxon>
        <taxon>Bradyrhizobium</taxon>
    </lineage>
</organism>
<reference evidence="2" key="1">
    <citation type="submission" date="2016-08" db="EMBL/GenBank/DDBJ databases">
        <authorList>
            <person name="Varghese N."/>
            <person name="Submissions Spin"/>
        </authorList>
    </citation>
    <scope>NUCLEOTIDE SEQUENCE [LARGE SCALE GENOMIC DNA]</scope>
    <source>
        <strain evidence="2">ERR11</strain>
    </source>
</reference>
<accession>A0A1C3XRR3</accession>
<evidence type="ECO:0000313" key="1">
    <source>
        <dbReference type="EMBL" id="SCB54865.1"/>
    </source>
</evidence>
<name>A0A1C3XRR3_9BRAD</name>